<dbReference type="PANTHER" id="PTHR47739">
    <property type="entry name" value="TRNA1(VAL) (ADENINE(37)-N6)-METHYLTRANSFERASE"/>
    <property type="match status" value="1"/>
</dbReference>
<dbReference type="EMBL" id="DSUH01000050">
    <property type="protein sequence ID" value="HGU31666.1"/>
    <property type="molecule type" value="Genomic_DNA"/>
</dbReference>
<keyword evidence="1 4" id="KW-0489">Methyltransferase</keyword>
<dbReference type="CDD" id="cd02440">
    <property type="entry name" value="AdoMet_MTases"/>
    <property type="match status" value="1"/>
</dbReference>
<dbReference type="AlphaFoldDB" id="A0A7C4MP48"/>
<evidence type="ECO:0000259" key="3">
    <source>
        <dbReference type="Pfam" id="PF05175"/>
    </source>
</evidence>
<keyword evidence="2" id="KW-0949">S-adenosyl-L-methionine</keyword>
<evidence type="ECO:0000256" key="2">
    <source>
        <dbReference type="ARBA" id="ARBA00022691"/>
    </source>
</evidence>
<protein>
    <submittedName>
        <fullName evidence="4">Methyltransferase domain-containing protein</fullName>
    </submittedName>
</protein>
<dbReference type="Pfam" id="PF05175">
    <property type="entry name" value="MTS"/>
    <property type="match status" value="1"/>
</dbReference>
<dbReference type="GO" id="GO:0032259">
    <property type="term" value="P:methylation"/>
    <property type="evidence" value="ECO:0007669"/>
    <property type="project" value="UniProtKB-KW"/>
</dbReference>
<dbReference type="GO" id="GO:0008168">
    <property type="term" value="F:methyltransferase activity"/>
    <property type="evidence" value="ECO:0007669"/>
    <property type="project" value="UniProtKB-KW"/>
</dbReference>
<accession>A0A7C4MP48</accession>
<keyword evidence="4" id="KW-0808">Transferase</keyword>
<evidence type="ECO:0000256" key="1">
    <source>
        <dbReference type="ARBA" id="ARBA00022603"/>
    </source>
</evidence>
<dbReference type="InterPro" id="IPR029063">
    <property type="entry name" value="SAM-dependent_MTases_sf"/>
</dbReference>
<dbReference type="InterPro" id="IPR050210">
    <property type="entry name" value="tRNA_Adenine-N(6)_MTase"/>
</dbReference>
<dbReference type="PANTHER" id="PTHR47739:SF1">
    <property type="entry name" value="TRNA1(VAL) (ADENINE(37)-N6)-METHYLTRANSFERASE"/>
    <property type="match status" value="1"/>
</dbReference>
<dbReference type="InterPro" id="IPR007848">
    <property type="entry name" value="Small_mtfrase_dom"/>
</dbReference>
<organism evidence="4">
    <name type="scientific">Desulfatirhabdium butyrativorans</name>
    <dbReference type="NCBI Taxonomy" id="340467"/>
    <lineage>
        <taxon>Bacteria</taxon>
        <taxon>Pseudomonadati</taxon>
        <taxon>Thermodesulfobacteriota</taxon>
        <taxon>Desulfobacteria</taxon>
        <taxon>Desulfobacterales</taxon>
        <taxon>Desulfatirhabdiaceae</taxon>
        <taxon>Desulfatirhabdium</taxon>
    </lineage>
</organism>
<reference evidence="4" key="1">
    <citation type="journal article" date="2020" name="mSystems">
        <title>Genome- and Community-Level Interaction Insights into Carbon Utilization and Element Cycling Functions of Hydrothermarchaeota in Hydrothermal Sediment.</title>
        <authorList>
            <person name="Zhou Z."/>
            <person name="Liu Y."/>
            <person name="Xu W."/>
            <person name="Pan J."/>
            <person name="Luo Z.H."/>
            <person name="Li M."/>
        </authorList>
    </citation>
    <scope>NUCLEOTIDE SEQUENCE [LARGE SCALE GENOMIC DNA]</scope>
    <source>
        <strain evidence="4">SpSt-477</strain>
    </source>
</reference>
<proteinExistence type="predicted"/>
<sequence length="249" mass="27035">MNAGGCTLDTLEGGKLRILQPERGYRFSVDALLLADFVRPTDGERILEIGAGCGVVSLLLAFHNPTLRIVSVEIQPQLAGLAARNAVMNGLETRMEVLCRDIRELSLRDIGTPADRVLTNPPFHKVGSGRINPRSQQALARHELTATIQDIVHAASRLLRKGGRFDLIYCPDRLTELMIAMTSADIEPKTMQFVHGNPGNPARMVLVSGVRGGRAGGLIVRPPMFVAEEKKEGAIGKAEIPFSGIDRKV</sequence>
<gene>
    <name evidence="4" type="ORF">ENS29_02285</name>
</gene>
<name>A0A7C4MP48_9BACT</name>
<dbReference type="Gene3D" id="3.40.50.150">
    <property type="entry name" value="Vaccinia Virus protein VP39"/>
    <property type="match status" value="1"/>
</dbReference>
<evidence type="ECO:0000313" key="4">
    <source>
        <dbReference type="EMBL" id="HGU31666.1"/>
    </source>
</evidence>
<feature type="domain" description="Methyltransferase small" evidence="3">
    <location>
        <begin position="32"/>
        <end position="167"/>
    </location>
</feature>
<comment type="caution">
    <text evidence="4">The sequence shown here is derived from an EMBL/GenBank/DDBJ whole genome shotgun (WGS) entry which is preliminary data.</text>
</comment>
<dbReference type="SUPFAM" id="SSF53335">
    <property type="entry name" value="S-adenosyl-L-methionine-dependent methyltransferases"/>
    <property type="match status" value="1"/>
</dbReference>